<evidence type="ECO:0000256" key="3">
    <source>
        <dbReference type="ARBA" id="ARBA00022676"/>
    </source>
</evidence>
<dbReference type="Gene3D" id="3.90.550.10">
    <property type="entry name" value="Spore Coat Polysaccharide Biosynthesis Protein SpsA, Chain A"/>
    <property type="match status" value="1"/>
</dbReference>
<evidence type="ECO:0000256" key="7">
    <source>
        <dbReference type="ARBA" id="ARBA00022989"/>
    </source>
</evidence>
<keyword evidence="13" id="KW-1185">Reference proteome</keyword>
<evidence type="ECO:0000256" key="9">
    <source>
        <dbReference type="ARBA" id="ARBA00023180"/>
    </source>
</evidence>
<comment type="subcellular location">
    <subcellularLocation>
        <location evidence="1">Membrane</location>
        <topology evidence="1">Single-pass type II membrane protein</topology>
    </subcellularLocation>
</comment>
<dbReference type="OrthoDB" id="6238971at2759"/>
<dbReference type="Proteomes" id="UP000085678">
    <property type="component" value="Unplaced"/>
</dbReference>
<keyword evidence="4" id="KW-0808">Transferase</keyword>
<comment type="similarity">
    <text evidence="2">Belongs to the glycosyltransferase 8 family.</text>
</comment>
<evidence type="ECO:0000256" key="11">
    <source>
        <dbReference type="ARBA" id="ARBA00038854"/>
    </source>
</evidence>
<keyword evidence="6" id="KW-0735">Signal-anchor</keyword>
<keyword evidence="8" id="KW-0472">Membrane</keyword>
<evidence type="ECO:0000313" key="14">
    <source>
        <dbReference type="RefSeq" id="XP_013421144.1"/>
    </source>
</evidence>
<keyword evidence="3" id="KW-0328">Glycosyltransferase</keyword>
<dbReference type="InterPro" id="IPR002495">
    <property type="entry name" value="Glyco_trans_8"/>
</dbReference>
<dbReference type="PANTHER" id="PTHR46012">
    <property type="entry name" value="IP22168P"/>
    <property type="match status" value="1"/>
</dbReference>
<dbReference type="GeneID" id="106181334"/>
<evidence type="ECO:0000256" key="10">
    <source>
        <dbReference type="ARBA" id="ARBA00037301"/>
    </source>
</evidence>
<comment type="catalytic activity">
    <reaction evidence="12">
        <text>3-O-(beta-D-glucosyl)-L-seryl-[EGF-like domain protein] + UDP-alpha-D-xylose = 3-O-[alpha-D-xylosyl-(1-&gt;3)-beta-D-glucosyl]-L-seryl-[EGF-like domain protein] + UDP + H(+)</text>
        <dbReference type="Rhea" id="RHEA:56064"/>
        <dbReference type="Rhea" id="RHEA-COMP:14610"/>
        <dbReference type="Rhea" id="RHEA-COMP:14611"/>
        <dbReference type="ChEBI" id="CHEBI:15378"/>
        <dbReference type="ChEBI" id="CHEBI:57632"/>
        <dbReference type="ChEBI" id="CHEBI:58223"/>
        <dbReference type="ChEBI" id="CHEBI:140575"/>
        <dbReference type="ChEBI" id="CHEBI:140576"/>
        <dbReference type="EC" id="2.4.2.42"/>
    </reaction>
</comment>
<evidence type="ECO:0000256" key="6">
    <source>
        <dbReference type="ARBA" id="ARBA00022968"/>
    </source>
</evidence>
<dbReference type="InterPro" id="IPR051993">
    <property type="entry name" value="Glycosyltransferase_8"/>
</dbReference>
<evidence type="ECO:0000313" key="13">
    <source>
        <dbReference type="Proteomes" id="UP000085678"/>
    </source>
</evidence>
<evidence type="ECO:0000256" key="1">
    <source>
        <dbReference type="ARBA" id="ARBA00004606"/>
    </source>
</evidence>
<dbReference type="InterPro" id="IPR029044">
    <property type="entry name" value="Nucleotide-diphossugar_trans"/>
</dbReference>
<dbReference type="AlphaFoldDB" id="A0A1S3KFB1"/>
<organism evidence="13 14">
    <name type="scientific">Lingula anatina</name>
    <name type="common">Brachiopod</name>
    <name type="synonym">Lingula unguis</name>
    <dbReference type="NCBI Taxonomy" id="7574"/>
    <lineage>
        <taxon>Eukaryota</taxon>
        <taxon>Metazoa</taxon>
        <taxon>Spiralia</taxon>
        <taxon>Lophotrochozoa</taxon>
        <taxon>Brachiopoda</taxon>
        <taxon>Linguliformea</taxon>
        <taxon>Lingulata</taxon>
        <taxon>Lingulida</taxon>
        <taxon>Linguloidea</taxon>
        <taxon>Lingulidae</taxon>
        <taxon>Lingula</taxon>
    </lineage>
</organism>
<dbReference type="InParanoid" id="A0A1S3KFB1"/>
<dbReference type="PANTHER" id="PTHR46012:SF2">
    <property type="entry name" value="IP22168P"/>
    <property type="match status" value="1"/>
</dbReference>
<evidence type="ECO:0000256" key="4">
    <source>
        <dbReference type="ARBA" id="ARBA00022679"/>
    </source>
</evidence>
<proteinExistence type="inferred from homology"/>
<evidence type="ECO:0000256" key="5">
    <source>
        <dbReference type="ARBA" id="ARBA00022692"/>
    </source>
</evidence>
<dbReference type="Pfam" id="PF01501">
    <property type="entry name" value="Glyco_transf_8"/>
    <property type="match status" value="1"/>
</dbReference>
<dbReference type="KEGG" id="lak:106181334"/>
<dbReference type="RefSeq" id="XP_013421144.1">
    <property type="nucleotide sequence ID" value="XM_013565690.1"/>
</dbReference>
<evidence type="ECO:0000256" key="8">
    <source>
        <dbReference type="ARBA" id="ARBA00023136"/>
    </source>
</evidence>
<gene>
    <name evidence="14" type="primary">LOC106181334</name>
</gene>
<sequence>MGAICVLPHQGAELHFALTACGSSYTASSINTLKSAVLFTPDGDVLKFHVFTDRRETFEKWREQLPARYRHRIRLYFYHISEEAKSLTFIKEKETRSLPCTTQRLFYTEGLQHLDHVVHVDTDMIFLHDIKTLHDKGFAEMNNSHVTTMSQCGPRDRQNTWYNKDVYTRMPFYPPVGLQAGLMWMNLTRMRRIGFQRLWRESYEKYNAELYLYDQDILNALFATKPELVKMLTTCNWHYWYAYCQSEVYCTPREVYVLHGVADSFHKASCYPFSTVWGVFEKFSLGQDIRSHLLDPLLEVLGNQTQDGQSQFCGKCIDTSTEALVGGLRTLT</sequence>
<dbReference type="GO" id="GO:0016266">
    <property type="term" value="P:protein O-linked glycosylation via N-acetyl-galactosamine"/>
    <property type="evidence" value="ECO:0007669"/>
    <property type="project" value="TreeGrafter"/>
</dbReference>
<comment type="function">
    <text evidence="10">Glycosyltransferase which elongates the O-linked glucose attached to EGF-like repeats in the extracellular domain of Notch proteins by catalyzing the addition of xylose.</text>
</comment>
<protein>
    <recommendedName>
        <fullName evidence="11">UDP-D-xylose:beta-D-glucoside alpha-1,3-D-xylosyltransferase</fullName>
        <ecNumber evidence="11">2.4.2.42</ecNumber>
    </recommendedName>
</protein>
<name>A0A1S3KFB1_LINAN</name>
<keyword evidence="7" id="KW-1133">Transmembrane helix</keyword>
<dbReference type="SUPFAM" id="SSF53448">
    <property type="entry name" value="Nucleotide-diphospho-sugar transferases"/>
    <property type="match status" value="1"/>
</dbReference>
<keyword evidence="9" id="KW-0325">Glycoprotein</keyword>
<dbReference type="GO" id="GO:0140563">
    <property type="term" value="F:UDP-D-xylose:beta-D-glucoside alpha-1,3-D-xylosyltransferase activity"/>
    <property type="evidence" value="ECO:0007669"/>
    <property type="project" value="UniProtKB-EC"/>
</dbReference>
<dbReference type="GO" id="GO:0016020">
    <property type="term" value="C:membrane"/>
    <property type="evidence" value="ECO:0007669"/>
    <property type="project" value="UniProtKB-SubCell"/>
</dbReference>
<evidence type="ECO:0000256" key="12">
    <source>
        <dbReference type="ARBA" id="ARBA00049181"/>
    </source>
</evidence>
<keyword evidence="5" id="KW-0812">Transmembrane</keyword>
<accession>A0A1S3KFB1</accession>
<dbReference type="EC" id="2.4.2.42" evidence="11"/>
<reference evidence="14" key="1">
    <citation type="submission" date="2025-08" db="UniProtKB">
        <authorList>
            <consortium name="RefSeq"/>
        </authorList>
    </citation>
    <scope>IDENTIFICATION</scope>
    <source>
        <tissue evidence="14">Gonads</tissue>
    </source>
</reference>
<evidence type="ECO:0000256" key="2">
    <source>
        <dbReference type="ARBA" id="ARBA00006351"/>
    </source>
</evidence>
<dbReference type="OMA" id="HRIYSIT"/>